<feature type="transmembrane region" description="Helical" evidence="1">
    <location>
        <begin position="164"/>
        <end position="183"/>
    </location>
</feature>
<dbReference type="RefSeq" id="WP_090764027.1">
    <property type="nucleotide sequence ID" value="NZ_FNFB01000007.1"/>
</dbReference>
<dbReference type="Proteomes" id="UP000198683">
    <property type="component" value="Unassembled WGS sequence"/>
</dbReference>
<dbReference type="AlphaFoldDB" id="A0A1G9B5F3"/>
<evidence type="ECO:0000313" key="3">
    <source>
        <dbReference type="Proteomes" id="UP000198683"/>
    </source>
</evidence>
<keyword evidence="1" id="KW-1133">Transmembrane helix</keyword>
<reference evidence="2 3" key="1">
    <citation type="submission" date="2016-10" db="EMBL/GenBank/DDBJ databases">
        <authorList>
            <person name="de Groot N.N."/>
        </authorList>
    </citation>
    <scope>NUCLEOTIDE SEQUENCE [LARGE SCALE GENOMIC DNA]</scope>
    <source>
        <strain evidence="2 3">CGMCC 4.5681</strain>
    </source>
</reference>
<dbReference type="OrthoDB" id="4867761at2"/>
<organism evidence="2 3">
    <name type="scientific">Nonomuraea maritima</name>
    <dbReference type="NCBI Taxonomy" id="683260"/>
    <lineage>
        <taxon>Bacteria</taxon>
        <taxon>Bacillati</taxon>
        <taxon>Actinomycetota</taxon>
        <taxon>Actinomycetes</taxon>
        <taxon>Streptosporangiales</taxon>
        <taxon>Streptosporangiaceae</taxon>
        <taxon>Nonomuraea</taxon>
    </lineage>
</organism>
<keyword evidence="1" id="KW-0472">Membrane</keyword>
<feature type="transmembrane region" description="Helical" evidence="1">
    <location>
        <begin position="195"/>
        <end position="215"/>
    </location>
</feature>
<feature type="transmembrane region" description="Helical" evidence="1">
    <location>
        <begin position="141"/>
        <end position="157"/>
    </location>
</feature>
<keyword evidence="3" id="KW-1185">Reference proteome</keyword>
<name>A0A1G9B5F3_9ACTN</name>
<feature type="transmembrane region" description="Helical" evidence="1">
    <location>
        <begin position="59"/>
        <end position="81"/>
    </location>
</feature>
<evidence type="ECO:0000256" key="1">
    <source>
        <dbReference type="SAM" id="Phobius"/>
    </source>
</evidence>
<dbReference type="EMBL" id="FNFB01000007">
    <property type="protein sequence ID" value="SDK34729.1"/>
    <property type="molecule type" value="Genomic_DNA"/>
</dbReference>
<keyword evidence="1" id="KW-0812">Transmembrane</keyword>
<evidence type="ECO:0000313" key="2">
    <source>
        <dbReference type="EMBL" id="SDK34729.1"/>
    </source>
</evidence>
<gene>
    <name evidence="2" type="ORF">SAMN05421874_10726</name>
</gene>
<sequence>MSPWSNTHEPTLIARSRPVGWGLLAGGALFLAGGPMHPSEDPVGVGLKEHLRLMYEDPAWYPSQAVLLAGMTLIAASLVALARGRAFAGVPRLHAVTVIAAITASLAAVDWLVRLVSAVEADAIAAGRATPISDVQVDMETVTIPAFCLGVIALAVVGGRSRALGSPLVAVLAVLGGIGHGLVDGTILFTDRFDFLFPAAAGIALSAMAVGGMMLMRRRRTIPAAVA</sequence>
<accession>A0A1G9B5F3</accession>
<protein>
    <submittedName>
        <fullName evidence="2">Uncharacterized protein</fullName>
    </submittedName>
</protein>
<proteinExistence type="predicted"/>
<dbReference type="STRING" id="683260.SAMN05421874_10726"/>
<feature type="transmembrane region" description="Helical" evidence="1">
    <location>
        <begin position="93"/>
        <end position="113"/>
    </location>
</feature>
<feature type="transmembrane region" description="Helical" evidence="1">
    <location>
        <begin position="21"/>
        <end position="39"/>
    </location>
</feature>